<reference evidence="2" key="1">
    <citation type="journal article" name="BMC Genomics">
        <title>Long-read sequencing and de novo genome assembly of marine medaka (Oryzias melastigma).</title>
        <authorList>
            <person name="Liang P."/>
            <person name="Saqib H.S.A."/>
            <person name="Ni X."/>
            <person name="Shen Y."/>
        </authorList>
    </citation>
    <scope>NUCLEOTIDE SEQUENCE</scope>
    <source>
        <strain evidence="2">Bigg-433</strain>
    </source>
</reference>
<protein>
    <submittedName>
        <fullName evidence="2">Potassium voltage-gated channel subfamily KQT member 2</fullName>
    </submittedName>
</protein>
<evidence type="ECO:0000313" key="3">
    <source>
        <dbReference type="Proteomes" id="UP000646548"/>
    </source>
</evidence>
<feature type="region of interest" description="Disordered" evidence="1">
    <location>
        <begin position="74"/>
        <end position="105"/>
    </location>
</feature>
<comment type="caution">
    <text evidence="2">The sequence shown here is derived from an EMBL/GenBank/DDBJ whole genome shotgun (WGS) entry which is preliminary data.</text>
</comment>
<dbReference type="Proteomes" id="UP000646548">
    <property type="component" value="Unassembled WGS sequence"/>
</dbReference>
<feature type="compositionally biased region" description="Polar residues" evidence="1">
    <location>
        <begin position="79"/>
        <end position="98"/>
    </location>
</feature>
<sequence>MDRTLFMTKMVRSTSSTGHRNYTAPTCPPSTSWQPISSQLHQQGPPPPTAATVTLRVQWGTPHWFDCPLPLLEKDTEATDPTGTVQESEAGFYSSNNLGERPVGGGAARCTNIRSYIAEGESDSDSEAVRSLSTLRSGLDQHQVDPIGEPAEPPLSTNETQNF</sequence>
<gene>
    <name evidence="2" type="ORF">FQA47_011389</name>
</gene>
<evidence type="ECO:0000313" key="2">
    <source>
        <dbReference type="EMBL" id="KAF6725402.1"/>
    </source>
</evidence>
<name>A0A834FC42_ORYME</name>
<feature type="region of interest" description="Disordered" evidence="1">
    <location>
        <begin position="120"/>
        <end position="163"/>
    </location>
</feature>
<proteinExistence type="predicted"/>
<dbReference type="Pfam" id="PF16642">
    <property type="entry name" value="KCNQ2_u3"/>
    <property type="match status" value="1"/>
</dbReference>
<feature type="region of interest" description="Disordered" evidence="1">
    <location>
        <begin position="12"/>
        <end position="48"/>
    </location>
</feature>
<accession>A0A834FC42</accession>
<dbReference type="AlphaFoldDB" id="A0A834FC42"/>
<dbReference type="EMBL" id="WKFB01000361">
    <property type="protein sequence ID" value="KAF6725402.1"/>
    <property type="molecule type" value="Genomic_DNA"/>
</dbReference>
<feature type="compositionally biased region" description="Polar residues" evidence="1">
    <location>
        <begin position="12"/>
        <end position="42"/>
    </location>
</feature>
<evidence type="ECO:0000256" key="1">
    <source>
        <dbReference type="SAM" id="MobiDB-lite"/>
    </source>
</evidence>
<organism evidence="2 3">
    <name type="scientific">Oryzias melastigma</name>
    <name type="common">Marine medaka</name>
    <dbReference type="NCBI Taxonomy" id="30732"/>
    <lineage>
        <taxon>Eukaryota</taxon>
        <taxon>Metazoa</taxon>
        <taxon>Chordata</taxon>
        <taxon>Craniata</taxon>
        <taxon>Vertebrata</taxon>
        <taxon>Euteleostomi</taxon>
        <taxon>Actinopterygii</taxon>
        <taxon>Neopterygii</taxon>
        <taxon>Teleostei</taxon>
        <taxon>Neoteleostei</taxon>
        <taxon>Acanthomorphata</taxon>
        <taxon>Ovalentaria</taxon>
        <taxon>Atherinomorphae</taxon>
        <taxon>Beloniformes</taxon>
        <taxon>Adrianichthyidae</taxon>
        <taxon>Oryziinae</taxon>
        <taxon>Oryzias</taxon>
    </lineage>
</organism>